<dbReference type="EMBL" id="ACKO02000016">
    <property type="protein sequence ID" value="EET43751.1"/>
    <property type="molecule type" value="Genomic_DNA"/>
</dbReference>
<evidence type="ECO:0000313" key="2">
    <source>
        <dbReference type="Proteomes" id="UP000005365"/>
    </source>
</evidence>
<protein>
    <submittedName>
        <fullName evidence="1">Uncharacterized protein</fullName>
    </submittedName>
</protein>
<reference evidence="1" key="1">
    <citation type="submission" date="2009-07" db="EMBL/GenBank/DDBJ databases">
        <authorList>
            <person name="Weinstock G."/>
            <person name="Sodergren E."/>
            <person name="Clifton S."/>
            <person name="Fulton L."/>
            <person name="Fulton B."/>
            <person name="Courtney L."/>
            <person name="Fronick C."/>
            <person name="Harrison M."/>
            <person name="Strong C."/>
            <person name="Farmer C."/>
            <person name="Delahaunty K."/>
            <person name="Markovic C."/>
            <person name="Hall O."/>
            <person name="Minx P."/>
            <person name="Tomlinson C."/>
            <person name="Mitreva M."/>
            <person name="Nelson J."/>
            <person name="Hou S."/>
            <person name="Wollam A."/>
            <person name="Pepin K.H."/>
            <person name="Johnson M."/>
            <person name="Bhonagiri V."/>
            <person name="Nash W.E."/>
            <person name="Warren W."/>
            <person name="Chinwalla A."/>
            <person name="Mardis E.R."/>
            <person name="Wilson R.K."/>
        </authorList>
    </citation>
    <scope>NUCLEOTIDE SEQUENCE [LARGE SCALE GENOMIC DNA]</scope>
    <source>
        <strain evidence="1">ATCC 29256</strain>
    </source>
</reference>
<keyword evidence="2" id="KW-1185">Reference proteome</keyword>
<sequence>MRRNTPSAAEVRTVQARLGKQVADIFLLSLCRKFRTVRRGRFVKHPSLVLCPVKSAKSNQT</sequence>
<proteinExistence type="predicted"/>
<organism evidence="1 2">
    <name type="scientific">Neisseria sicca ATCC 29256</name>
    <dbReference type="NCBI Taxonomy" id="547045"/>
    <lineage>
        <taxon>Bacteria</taxon>
        <taxon>Pseudomonadati</taxon>
        <taxon>Pseudomonadota</taxon>
        <taxon>Betaproteobacteria</taxon>
        <taxon>Neisseriales</taxon>
        <taxon>Neisseriaceae</taxon>
        <taxon>Neisseria</taxon>
    </lineage>
</organism>
<comment type="caution">
    <text evidence="1">The sequence shown here is derived from an EMBL/GenBank/DDBJ whole genome shotgun (WGS) entry which is preliminary data.</text>
</comment>
<dbReference type="AlphaFoldDB" id="C6M7K3"/>
<dbReference type="Proteomes" id="UP000005365">
    <property type="component" value="Unassembled WGS sequence"/>
</dbReference>
<gene>
    <name evidence="1" type="ORF">NEISICOT_02512</name>
</gene>
<accession>C6M7K3</accession>
<name>C6M7K3_NEISI</name>
<evidence type="ECO:0000313" key="1">
    <source>
        <dbReference type="EMBL" id="EET43751.1"/>
    </source>
</evidence>